<comment type="caution">
    <text evidence="9">The sequence shown here is derived from an EMBL/GenBank/DDBJ whole genome shotgun (WGS) entry which is preliminary data.</text>
</comment>
<dbReference type="PROSITE" id="PS51257">
    <property type="entry name" value="PROKAR_LIPOPROTEIN"/>
    <property type="match status" value="1"/>
</dbReference>
<dbReference type="Gene3D" id="3.40.190.10">
    <property type="entry name" value="Periplasmic binding protein-like II"/>
    <property type="match status" value="2"/>
</dbReference>
<evidence type="ECO:0000313" key="9">
    <source>
        <dbReference type="EMBL" id="KIS03582.1"/>
    </source>
</evidence>
<keyword evidence="4" id="KW-0564">Palmitate</keyword>
<evidence type="ECO:0000256" key="3">
    <source>
        <dbReference type="ARBA" id="ARBA00023136"/>
    </source>
</evidence>
<dbReference type="PIRSF" id="PIRSF002854">
    <property type="entry name" value="MetQ"/>
    <property type="match status" value="1"/>
</dbReference>
<dbReference type="EMBL" id="AWTT01000015">
    <property type="protein sequence ID" value="KIS03582.1"/>
    <property type="molecule type" value="Genomic_DNA"/>
</dbReference>
<organism evidence="9 10">
    <name type="scientific">Paucilactobacillus wasatchensis</name>
    <dbReference type="NCBI Taxonomy" id="1335616"/>
    <lineage>
        <taxon>Bacteria</taxon>
        <taxon>Bacillati</taxon>
        <taxon>Bacillota</taxon>
        <taxon>Bacilli</taxon>
        <taxon>Lactobacillales</taxon>
        <taxon>Lactobacillaceae</taxon>
        <taxon>Paucilactobacillus</taxon>
    </lineage>
</organism>
<dbReference type="PANTHER" id="PTHR30429:SF1">
    <property type="entry name" value="D-METHIONINE-BINDING LIPOPROTEIN METQ-RELATED"/>
    <property type="match status" value="1"/>
</dbReference>
<dbReference type="Proteomes" id="UP000032279">
    <property type="component" value="Unassembled WGS sequence"/>
</dbReference>
<evidence type="ECO:0000256" key="4">
    <source>
        <dbReference type="ARBA" id="ARBA00023139"/>
    </source>
</evidence>
<dbReference type="AlphaFoldDB" id="A0A0D1A7F9"/>
<evidence type="ECO:0000256" key="7">
    <source>
        <dbReference type="PIRSR" id="PIRSR002854-1"/>
    </source>
</evidence>
<protein>
    <recommendedName>
        <fullName evidence="6">Lipoprotein</fullName>
    </recommendedName>
</protein>
<evidence type="ECO:0000256" key="1">
    <source>
        <dbReference type="ARBA" id="ARBA00004635"/>
    </source>
</evidence>
<keyword evidence="3" id="KW-0472">Membrane</keyword>
<dbReference type="PATRIC" id="fig|1335616.4.peg.819"/>
<feature type="chain" id="PRO_5039157047" description="Lipoprotein" evidence="8">
    <location>
        <begin position="27"/>
        <end position="277"/>
    </location>
</feature>
<evidence type="ECO:0000256" key="6">
    <source>
        <dbReference type="PIRNR" id="PIRNR002854"/>
    </source>
</evidence>
<proteinExistence type="inferred from homology"/>
<evidence type="ECO:0000313" key="10">
    <source>
        <dbReference type="Proteomes" id="UP000032279"/>
    </source>
</evidence>
<comment type="subcellular location">
    <subcellularLocation>
        <location evidence="1">Membrane</location>
        <topology evidence="1">Lipid-anchor</topology>
    </subcellularLocation>
</comment>
<feature type="signal peptide" evidence="8">
    <location>
        <begin position="1"/>
        <end position="26"/>
    </location>
</feature>
<dbReference type="STRING" id="1335616.WDC_0819"/>
<keyword evidence="10" id="KW-1185">Reference proteome</keyword>
<reference evidence="9 10" key="1">
    <citation type="submission" date="2013-08" db="EMBL/GenBank/DDBJ databases">
        <title>Lactobacillus wasatchii sp. WDC04, a late gas producing bacteria isolated from aged chedder cheese.</title>
        <authorList>
            <person name="Oberg C.J."/>
            <person name="Culumber M."/>
            <person name="McMahon D.J."/>
            <person name="Broadbent J.R."/>
            <person name="Oberg T.S."/>
            <person name="Ortaki F."/>
        </authorList>
    </citation>
    <scope>NUCLEOTIDE SEQUENCE [LARGE SCALE GENOMIC DNA]</scope>
    <source>
        <strain evidence="9 10">WDC04</strain>
    </source>
</reference>
<dbReference type="SUPFAM" id="SSF53850">
    <property type="entry name" value="Periplasmic binding protein-like II"/>
    <property type="match status" value="1"/>
</dbReference>
<accession>A0A0D1A7F9</accession>
<dbReference type="Pfam" id="PF03180">
    <property type="entry name" value="Lipoprotein_9"/>
    <property type="match status" value="1"/>
</dbReference>
<name>A0A0D1A7F9_9LACO</name>
<sequence length="277" mass="30252">MTKNHKLLKRLLVVASVALVAVGGLAGCGNSKSKELSTKSITIGVTGGPHEQITQQVKKLAKKDGLDVKIKVFSDYNTPNSSLSSGDLDANSYQTLPFLQQQEKDKNYKFSAAFKTVAFPMGIYSNSLKSLSDLKDGDSIAVPNDPANETRALELFQKAGVLKIKKGVGQNATKNTIASNPKHLKIVELDAAQLPKQLNEVTAAAVNGNYAYSSGLSKKIKPIYHEKYKNNPYPNYFVVAKGHKNDKVIKQLDKYYHSKTVKNYIDKEFGGSVIVSK</sequence>
<dbReference type="OrthoDB" id="9812878at2"/>
<dbReference type="RefSeq" id="WP_044010517.1">
    <property type="nucleotide sequence ID" value="NZ_AWTT01000015.1"/>
</dbReference>
<gene>
    <name evidence="9" type="ORF">WDC_0819</name>
</gene>
<evidence type="ECO:0000256" key="5">
    <source>
        <dbReference type="ARBA" id="ARBA00023288"/>
    </source>
</evidence>
<comment type="similarity">
    <text evidence="6">Belongs to the nlpA lipoprotein family.</text>
</comment>
<dbReference type="InterPro" id="IPR004872">
    <property type="entry name" value="Lipoprotein_NlpA"/>
</dbReference>
<keyword evidence="5 6" id="KW-0449">Lipoprotein</keyword>
<dbReference type="GO" id="GO:0016020">
    <property type="term" value="C:membrane"/>
    <property type="evidence" value="ECO:0007669"/>
    <property type="project" value="UniProtKB-SubCell"/>
</dbReference>
<evidence type="ECO:0000256" key="2">
    <source>
        <dbReference type="ARBA" id="ARBA00022729"/>
    </source>
</evidence>
<dbReference type="PANTHER" id="PTHR30429">
    <property type="entry name" value="D-METHIONINE-BINDING LIPOPROTEIN METQ"/>
    <property type="match status" value="1"/>
</dbReference>
<feature type="lipid moiety-binding region" description="S-diacylglycerol cysteine" evidence="7">
    <location>
        <position position="28"/>
    </location>
</feature>
<evidence type="ECO:0000256" key="8">
    <source>
        <dbReference type="SAM" id="SignalP"/>
    </source>
</evidence>
<keyword evidence="2 8" id="KW-0732">Signal</keyword>